<name>A0A6J5N275_9CAUD</name>
<accession>A0A6J5N275</accession>
<proteinExistence type="predicted"/>
<dbReference type="EMBL" id="LR796567">
    <property type="protein sequence ID" value="CAB4151373.1"/>
    <property type="molecule type" value="Genomic_DNA"/>
</dbReference>
<reference evidence="1" key="1">
    <citation type="submission" date="2020-04" db="EMBL/GenBank/DDBJ databases">
        <authorList>
            <person name="Chiriac C."/>
            <person name="Salcher M."/>
            <person name="Ghai R."/>
            <person name="Kavagutti S V."/>
        </authorList>
    </citation>
    <scope>NUCLEOTIDE SEQUENCE</scope>
</reference>
<sequence length="62" mass="6643">MAKVRLLTSMAGADFVHDQGAIIDVTDAEAVRYVEAGIAENVESAQIERAVKKVAVEKAVKE</sequence>
<organism evidence="1">
    <name type="scientific">uncultured Caudovirales phage</name>
    <dbReference type="NCBI Taxonomy" id="2100421"/>
    <lineage>
        <taxon>Viruses</taxon>
        <taxon>Duplodnaviria</taxon>
        <taxon>Heunggongvirae</taxon>
        <taxon>Uroviricota</taxon>
        <taxon>Caudoviricetes</taxon>
        <taxon>Peduoviridae</taxon>
        <taxon>Maltschvirus</taxon>
        <taxon>Maltschvirus maltsch</taxon>
    </lineage>
</organism>
<protein>
    <submittedName>
        <fullName evidence="1">Uncharacterized protein</fullName>
    </submittedName>
</protein>
<evidence type="ECO:0000313" key="1">
    <source>
        <dbReference type="EMBL" id="CAB4151373.1"/>
    </source>
</evidence>
<gene>
    <name evidence="1" type="ORF">UFOVP589_14</name>
</gene>